<dbReference type="EMBL" id="JBJQOH010000002">
    <property type="protein sequence ID" value="KAL3695254.1"/>
    <property type="molecule type" value="Genomic_DNA"/>
</dbReference>
<feature type="compositionally biased region" description="Basic and acidic residues" evidence="1">
    <location>
        <begin position="152"/>
        <end position="175"/>
    </location>
</feature>
<reference evidence="2 3" key="1">
    <citation type="submission" date="2024-09" db="EMBL/GenBank/DDBJ databases">
        <title>Chromosome-scale assembly of Riccia sorocarpa.</title>
        <authorList>
            <person name="Paukszto L."/>
        </authorList>
    </citation>
    <scope>NUCLEOTIDE SEQUENCE [LARGE SCALE GENOMIC DNA]</scope>
    <source>
        <strain evidence="2">LP-2024</strain>
        <tissue evidence="2">Aerial parts of the thallus</tissue>
    </source>
</reference>
<proteinExistence type="predicted"/>
<accession>A0ABD3I0Z3</accession>
<dbReference type="Proteomes" id="UP001633002">
    <property type="component" value="Unassembled WGS sequence"/>
</dbReference>
<sequence>MLEGVSSKDSERDGAIEPKVHSVGASDVFQVSPLVRFEAQKPEDAGQTQSREPLAEITNSQKNYTQRRESKSPDSKKSCSLNNDMNTLAKQIADQVAKGTLPSQPMATTSPSVHHSVDPKKLKRWGDEQQDKPDVNNQGMPKHLMLPMLAKRQQESREHHSRWNPDRVDWSHAEWQESEEMNG</sequence>
<feature type="compositionally biased region" description="Polar residues" evidence="1">
    <location>
        <begin position="46"/>
        <end position="64"/>
    </location>
</feature>
<feature type="compositionally biased region" description="Basic and acidic residues" evidence="1">
    <location>
        <begin position="66"/>
        <end position="77"/>
    </location>
</feature>
<organism evidence="2 3">
    <name type="scientific">Riccia sorocarpa</name>
    <dbReference type="NCBI Taxonomy" id="122646"/>
    <lineage>
        <taxon>Eukaryota</taxon>
        <taxon>Viridiplantae</taxon>
        <taxon>Streptophyta</taxon>
        <taxon>Embryophyta</taxon>
        <taxon>Marchantiophyta</taxon>
        <taxon>Marchantiopsida</taxon>
        <taxon>Marchantiidae</taxon>
        <taxon>Marchantiales</taxon>
        <taxon>Ricciaceae</taxon>
        <taxon>Riccia</taxon>
    </lineage>
</organism>
<feature type="compositionally biased region" description="Polar residues" evidence="1">
    <location>
        <begin position="78"/>
        <end position="89"/>
    </location>
</feature>
<feature type="compositionally biased region" description="Basic and acidic residues" evidence="1">
    <location>
        <begin position="115"/>
        <end position="134"/>
    </location>
</feature>
<evidence type="ECO:0000313" key="2">
    <source>
        <dbReference type="EMBL" id="KAL3695254.1"/>
    </source>
</evidence>
<feature type="compositionally biased region" description="Basic and acidic residues" evidence="1">
    <location>
        <begin position="1"/>
        <end position="20"/>
    </location>
</feature>
<comment type="caution">
    <text evidence="2">The sequence shown here is derived from an EMBL/GenBank/DDBJ whole genome shotgun (WGS) entry which is preliminary data.</text>
</comment>
<evidence type="ECO:0000313" key="3">
    <source>
        <dbReference type="Proteomes" id="UP001633002"/>
    </source>
</evidence>
<dbReference type="AlphaFoldDB" id="A0ABD3I0Z3"/>
<keyword evidence="3" id="KW-1185">Reference proteome</keyword>
<name>A0ABD3I0Z3_9MARC</name>
<feature type="region of interest" description="Disordered" evidence="1">
    <location>
        <begin position="1"/>
        <end position="183"/>
    </location>
</feature>
<feature type="compositionally biased region" description="Polar residues" evidence="1">
    <location>
        <begin position="101"/>
        <end position="113"/>
    </location>
</feature>
<evidence type="ECO:0000256" key="1">
    <source>
        <dbReference type="SAM" id="MobiDB-lite"/>
    </source>
</evidence>
<protein>
    <submittedName>
        <fullName evidence="2">Uncharacterized protein</fullName>
    </submittedName>
</protein>
<gene>
    <name evidence="2" type="ORF">R1sor_009330</name>
</gene>